<dbReference type="EC" id="3.1.26.3" evidence="9"/>
<dbReference type="PANTHER" id="PTHR48090:SF1">
    <property type="entry name" value="PROPHAGE BACTOPRENOL GLUCOSYL TRANSFERASE HOMOLOG"/>
    <property type="match status" value="1"/>
</dbReference>
<accession>D4LF98</accession>
<keyword evidence="9" id="KW-0378">Hydrolase</keyword>
<feature type="transmembrane region" description="Helical" evidence="7">
    <location>
        <begin position="274"/>
        <end position="294"/>
    </location>
</feature>
<evidence type="ECO:0000256" key="6">
    <source>
        <dbReference type="ARBA" id="ARBA00023136"/>
    </source>
</evidence>
<comment type="subcellular location">
    <subcellularLocation>
        <location evidence="1">Membrane</location>
        <topology evidence="1">Multi-pass membrane protein</topology>
    </subcellularLocation>
</comment>
<dbReference type="InterPro" id="IPR050256">
    <property type="entry name" value="Glycosyltransferase_2"/>
</dbReference>
<organism evidence="9 10">
    <name type="scientific">Ruminococcus champanellensis (strain DSM 18848 / JCM 17042 / KCTC 15320 / 18P13)</name>
    <dbReference type="NCBI Taxonomy" id="213810"/>
    <lineage>
        <taxon>Bacteria</taxon>
        <taxon>Bacillati</taxon>
        <taxon>Bacillota</taxon>
        <taxon>Clostridia</taxon>
        <taxon>Eubacteriales</taxon>
        <taxon>Oscillospiraceae</taxon>
        <taxon>Ruminococcus</taxon>
    </lineage>
</organism>
<reference evidence="9" key="2">
    <citation type="submission" date="2010-03" db="EMBL/GenBank/DDBJ databases">
        <authorList>
            <person name="Pajon A."/>
        </authorList>
    </citation>
    <scope>NUCLEOTIDE SEQUENCE</scope>
    <source>
        <strain evidence="9">Type strain: 18P13</strain>
    </source>
</reference>
<dbReference type="InterPro" id="IPR029044">
    <property type="entry name" value="Nucleotide-diphossugar_trans"/>
</dbReference>
<dbReference type="EMBL" id="FP929052">
    <property type="protein sequence ID" value="CBL18293.1"/>
    <property type="molecule type" value="Genomic_DNA"/>
</dbReference>
<dbReference type="SUPFAM" id="SSF53448">
    <property type="entry name" value="Nucleotide-diphospho-sugar transferases"/>
    <property type="match status" value="1"/>
</dbReference>
<evidence type="ECO:0000256" key="1">
    <source>
        <dbReference type="ARBA" id="ARBA00004141"/>
    </source>
</evidence>
<sequence>MSSIIYIVVPCYNEEAVLHETSSRLAEKMHSLMQAGKISPLSRVMFVNDGSKDRTWEIIEELVAGDTLFQGVKLSRNKGHQNALLAGLMTAKDHCDAAISMDADLQDDINAVDEMIEKFDGGCDIVYGVRSERKTDTFFKKFTAQGYYKLLAMMGVDIVYNHADYRLMSRRALQNLESFGEVNLFLRGVVPMIGYKTDKVYYERAERFAGESKYPLKKMLAFAMEGITSLSVKPIRFITSTGFVIFVISLLMLIYSLVRYFMGATIPGWTSLAVSVWAIGGLQLLAIGVVGEYIGKIYLETKHRPKYIVETYLHRDE</sequence>
<dbReference type="KEGG" id="rch:RUM_23000"/>
<keyword evidence="4 7" id="KW-0812">Transmembrane</keyword>
<dbReference type="Proteomes" id="UP000007054">
    <property type="component" value="Chromosome"/>
</dbReference>
<keyword evidence="10" id="KW-1185">Reference proteome</keyword>
<dbReference type="AlphaFoldDB" id="D4LF98"/>
<evidence type="ECO:0000256" key="5">
    <source>
        <dbReference type="ARBA" id="ARBA00022989"/>
    </source>
</evidence>
<evidence type="ECO:0000313" key="9">
    <source>
        <dbReference type="EMBL" id="CBL18293.1"/>
    </source>
</evidence>
<dbReference type="CDD" id="cd04187">
    <property type="entry name" value="DPM1_like_bac"/>
    <property type="match status" value="1"/>
</dbReference>
<evidence type="ECO:0000259" key="8">
    <source>
        <dbReference type="Pfam" id="PF00535"/>
    </source>
</evidence>
<dbReference type="Gene3D" id="3.90.550.10">
    <property type="entry name" value="Spore Coat Polysaccharide Biosynthesis Protein SpsA, Chain A"/>
    <property type="match status" value="1"/>
</dbReference>
<reference evidence="9" key="1">
    <citation type="submission" date="2010-03" db="EMBL/GenBank/DDBJ databases">
        <title>The genome sequence of Ruminococcus sp. 18P13.</title>
        <authorList>
            <consortium name="metaHIT consortium -- http://www.metahit.eu/"/>
            <person name="Pajon A."/>
            <person name="Turner K."/>
            <person name="Parkhill J."/>
            <person name="Bernalier A."/>
        </authorList>
    </citation>
    <scope>NUCLEOTIDE SEQUENCE [LARGE SCALE GENOMIC DNA]</scope>
    <source>
        <strain evidence="9">Type strain: 18P13</strain>
    </source>
</reference>
<proteinExistence type="predicted"/>
<feature type="domain" description="Glycosyltransferase 2-like" evidence="8">
    <location>
        <begin position="7"/>
        <end position="175"/>
    </location>
</feature>
<dbReference type="GeneID" id="83156947"/>
<dbReference type="GO" id="GO:0005886">
    <property type="term" value="C:plasma membrane"/>
    <property type="evidence" value="ECO:0007669"/>
    <property type="project" value="TreeGrafter"/>
</dbReference>
<dbReference type="InterPro" id="IPR001173">
    <property type="entry name" value="Glyco_trans_2-like"/>
</dbReference>
<evidence type="ECO:0000256" key="4">
    <source>
        <dbReference type="ARBA" id="ARBA00022692"/>
    </source>
</evidence>
<dbReference type="PATRIC" id="fig|213810.4.peg.2187"/>
<dbReference type="STRING" id="213810.RUM_23000"/>
<dbReference type="HOGENOM" id="CLU_033536_0_1_9"/>
<name>D4LF98_RUMC1</name>
<dbReference type="RefSeq" id="WP_015559199.1">
    <property type="nucleotide sequence ID" value="NC_021039.1"/>
</dbReference>
<dbReference type="GO" id="GO:0016757">
    <property type="term" value="F:glycosyltransferase activity"/>
    <property type="evidence" value="ECO:0007669"/>
    <property type="project" value="UniProtKB-KW"/>
</dbReference>
<dbReference type="GO" id="GO:0004525">
    <property type="term" value="F:ribonuclease III activity"/>
    <property type="evidence" value="ECO:0007669"/>
    <property type="project" value="UniProtKB-EC"/>
</dbReference>
<protein>
    <submittedName>
        <fullName evidence="9">Glycosyltransferases involved in cell wall biogenesis</fullName>
        <ecNumber evidence="9">3.1.26.3</ecNumber>
    </submittedName>
</protein>
<keyword evidence="2" id="KW-0328">Glycosyltransferase</keyword>
<evidence type="ECO:0000256" key="3">
    <source>
        <dbReference type="ARBA" id="ARBA00022679"/>
    </source>
</evidence>
<evidence type="ECO:0000256" key="7">
    <source>
        <dbReference type="SAM" id="Phobius"/>
    </source>
</evidence>
<keyword evidence="3 9" id="KW-0808">Transferase</keyword>
<dbReference type="PANTHER" id="PTHR48090">
    <property type="entry name" value="UNDECAPRENYL-PHOSPHATE 4-DEOXY-4-FORMAMIDO-L-ARABINOSE TRANSFERASE-RELATED"/>
    <property type="match status" value="1"/>
</dbReference>
<dbReference type="BioCyc" id="RCHA213810:RUM_RS11175-MONOMER"/>
<feature type="transmembrane region" description="Helical" evidence="7">
    <location>
        <begin position="243"/>
        <end position="262"/>
    </location>
</feature>
<keyword evidence="5 7" id="KW-1133">Transmembrane helix</keyword>
<dbReference type="Pfam" id="PF00535">
    <property type="entry name" value="Glycos_transf_2"/>
    <property type="match status" value="1"/>
</dbReference>
<gene>
    <name evidence="9" type="ordered locus">RUM_23000</name>
</gene>
<keyword evidence="6 7" id="KW-0472">Membrane</keyword>
<evidence type="ECO:0000256" key="2">
    <source>
        <dbReference type="ARBA" id="ARBA00022676"/>
    </source>
</evidence>
<evidence type="ECO:0000313" key="10">
    <source>
        <dbReference type="Proteomes" id="UP000007054"/>
    </source>
</evidence>
<dbReference type="CAZy" id="GT2">
    <property type="family name" value="Glycosyltransferase Family 2"/>
</dbReference>